<accession>H1Q0R5</accession>
<name>H1Q0R5_9BACT</name>
<evidence type="ECO:0000313" key="2">
    <source>
        <dbReference type="Proteomes" id="UP000016023"/>
    </source>
</evidence>
<dbReference type="Pfam" id="PF14054">
    <property type="entry name" value="DUF4249"/>
    <property type="match status" value="1"/>
</dbReference>
<organism evidence="1 2">
    <name type="scientific">Prevotella micans F0438</name>
    <dbReference type="NCBI Taxonomy" id="883158"/>
    <lineage>
        <taxon>Bacteria</taxon>
        <taxon>Pseudomonadati</taxon>
        <taxon>Bacteroidota</taxon>
        <taxon>Bacteroidia</taxon>
        <taxon>Bacteroidales</taxon>
        <taxon>Prevotellaceae</taxon>
        <taxon>Prevotella</taxon>
    </lineage>
</organism>
<proteinExistence type="predicted"/>
<dbReference type="HOGENOM" id="CLU_068622_0_0_10"/>
<gene>
    <name evidence="1" type="ORF">HMPREF9140_00503</name>
</gene>
<dbReference type="STRING" id="883158.HMPREF9140_00503"/>
<evidence type="ECO:0008006" key="3">
    <source>
        <dbReference type="Google" id="ProtNLM"/>
    </source>
</evidence>
<dbReference type="AlphaFoldDB" id="H1Q0R5"/>
<protein>
    <recommendedName>
        <fullName evidence="3">DUF4249 domain-containing protein</fullName>
    </recommendedName>
</protein>
<comment type="caution">
    <text evidence="1">The sequence shown here is derived from an EMBL/GenBank/DDBJ whole genome shotgun (WGS) entry which is preliminary data.</text>
</comment>
<dbReference type="EMBL" id="AGWK01000018">
    <property type="protein sequence ID" value="EHO72743.1"/>
    <property type="molecule type" value="Genomic_DNA"/>
</dbReference>
<sequence>MKQFKPGILIALIAILGVILTSCKNEIDLDRKYLKRTLALNGYINVDSAENVLSVSWTDELQPILITDATMKITVNGQLRQTLTGSNDISKVYRINTPFAPGDRVRIDVATADGSGHAYVEETVPLPIEKIDELKVEEVKQVSYYDNRGEKAKSDMYKISVRFRDNPQTDFYRLTTTIFQTRRNFSLNTLEYFKPISFQGFIATGDPVMMEGKPITQSSDEAMNAANGGSVVNRYAVFNDLMMGGRDCNISFYISPNEFIPEFRIDLYNLSADLRVTVCSFSEAAYYYLKSLNLRESEYYDDYKDLTGPIKLPSNVRGGTGIVGFYTSRSLPVKVFGSDRYPGLYN</sequence>
<dbReference type="Proteomes" id="UP000016023">
    <property type="component" value="Unassembled WGS sequence"/>
</dbReference>
<reference evidence="1 2" key="1">
    <citation type="submission" date="2011-12" db="EMBL/GenBank/DDBJ databases">
        <title>The Genome Sequence of Prevotella micans F0438.</title>
        <authorList>
            <consortium name="The Broad Institute Genome Sequencing Platform"/>
            <person name="Earl A."/>
            <person name="Ward D."/>
            <person name="Feldgarden M."/>
            <person name="Gevers D."/>
            <person name="Izard J."/>
            <person name="Baranova O.V."/>
            <person name="Blanton J.M."/>
            <person name="Wade W.G."/>
            <person name="Dewhirst F.E."/>
            <person name="Young S.K."/>
            <person name="Zeng Q."/>
            <person name="Gargeya S."/>
            <person name="Fitzgerald M."/>
            <person name="Haas B."/>
            <person name="Abouelleil A."/>
            <person name="Alvarado L."/>
            <person name="Arachchi H.M."/>
            <person name="Berlin A."/>
            <person name="Chapman S.B."/>
            <person name="Gearin G."/>
            <person name="Goldberg J."/>
            <person name="Griggs A."/>
            <person name="Gujja S."/>
            <person name="Hansen M."/>
            <person name="Heiman D."/>
            <person name="Howarth C."/>
            <person name="Larimer J."/>
            <person name="Lui A."/>
            <person name="MacDonald P.J.P."/>
            <person name="McCowen C."/>
            <person name="Montmayeur A."/>
            <person name="Murphy C."/>
            <person name="Neiman D."/>
            <person name="Pearson M."/>
            <person name="Priest M."/>
            <person name="Roberts A."/>
            <person name="Saif S."/>
            <person name="Shea T."/>
            <person name="Sisk P."/>
            <person name="Stolte C."/>
            <person name="Sykes S."/>
            <person name="Wortman J."/>
            <person name="Nusbaum C."/>
            <person name="Birren B."/>
        </authorList>
    </citation>
    <scope>NUCLEOTIDE SEQUENCE [LARGE SCALE GENOMIC DNA]</scope>
    <source>
        <strain evidence="1 2">F0438</strain>
    </source>
</reference>
<dbReference type="RefSeq" id="WP_006951530.1">
    <property type="nucleotide sequence ID" value="NZ_JH594521.1"/>
</dbReference>
<dbReference type="PROSITE" id="PS51257">
    <property type="entry name" value="PROKAR_LIPOPROTEIN"/>
    <property type="match status" value="1"/>
</dbReference>
<evidence type="ECO:0000313" key="1">
    <source>
        <dbReference type="EMBL" id="EHO72743.1"/>
    </source>
</evidence>
<keyword evidence="2" id="KW-1185">Reference proteome</keyword>
<dbReference type="PATRIC" id="fig|883158.3.peg.517"/>
<dbReference type="InterPro" id="IPR025345">
    <property type="entry name" value="DUF4249"/>
</dbReference>
<dbReference type="eggNOG" id="ENOG5033MQX">
    <property type="taxonomic scope" value="Bacteria"/>
</dbReference>